<name>A0AAP3E601_9EURY</name>
<dbReference type="GO" id="GO:0006302">
    <property type="term" value="P:double-strand break repair"/>
    <property type="evidence" value="ECO:0007669"/>
    <property type="project" value="InterPro"/>
</dbReference>
<dbReference type="Gene3D" id="3.40.50.300">
    <property type="entry name" value="P-loop containing nucleotide triphosphate hydrolases"/>
    <property type="match status" value="2"/>
</dbReference>
<reference evidence="6 7" key="1">
    <citation type="submission" date="2022-09" db="EMBL/GenBank/DDBJ databases">
        <title>Enrichment on poylsaccharides allowed isolation of novel metabolic and taxonomic groups of Haloarchaea.</title>
        <authorList>
            <person name="Sorokin D.Y."/>
            <person name="Elcheninov A.G."/>
            <person name="Khizhniak T.V."/>
            <person name="Kolganova T.V."/>
            <person name="Kublanov I.V."/>
        </authorList>
    </citation>
    <scope>NUCLEOTIDE SEQUENCE [LARGE SCALE GENOMIC DNA]</scope>
    <source>
        <strain evidence="6 7">AArc-curdl1</strain>
    </source>
</reference>
<accession>A0AAP3E601</accession>
<dbReference type="InterPro" id="IPR038729">
    <property type="entry name" value="Rad50/SbcC_AAA"/>
</dbReference>
<comment type="caution">
    <text evidence="6">The sequence shown here is derived from an EMBL/GenBank/DDBJ whole genome shotgun (WGS) entry which is preliminary data.</text>
</comment>
<comment type="similarity">
    <text evidence="2">Belongs to the Sph1/Sph2 family.</text>
</comment>
<dbReference type="Proteomes" id="UP001321047">
    <property type="component" value="Unassembled WGS sequence"/>
</dbReference>
<feature type="region of interest" description="Disordered" evidence="4">
    <location>
        <begin position="726"/>
        <end position="758"/>
    </location>
</feature>
<evidence type="ECO:0000256" key="4">
    <source>
        <dbReference type="SAM" id="MobiDB-lite"/>
    </source>
</evidence>
<organism evidence="6 7">
    <name type="scientific">Natronosalvus hydrolyticus</name>
    <dbReference type="NCBI Taxonomy" id="2979988"/>
    <lineage>
        <taxon>Archaea</taxon>
        <taxon>Methanobacteriati</taxon>
        <taxon>Methanobacteriota</taxon>
        <taxon>Stenosarchaea group</taxon>
        <taxon>Halobacteria</taxon>
        <taxon>Halobacteriales</taxon>
        <taxon>Natrialbaceae</taxon>
        <taxon>Natronosalvus</taxon>
    </lineage>
</organism>
<evidence type="ECO:0000256" key="2">
    <source>
        <dbReference type="ARBA" id="ARBA00049666"/>
    </source>
</evidence>
<dbReference type="AlphaFoldDB" id="A0AAP3E601"/>
<feature type="region of interest" description="Disordered" evidence="4">
    <location>
        <begin position="321"/>
        <end position="365"/>
    </location>
</feature>
<dbReference type="PANTHER" id="PTHR32114:SF2">
    <property type="entry name" value="ABC TRANSPORTER ABCH.3"/>
    <property type="match status" value="1"/>
</dbReference>
<evidence type="ECO:0000313" key="7">
    <source>
        <dbReference type="Proteomes" id="UP001321047"/>
    </source>
</evidence>
<keyword evidence="7" id="KW-1185">Reference proteome</keyword>
<gene>
    <name evidence="6" type="ORF">OB919_08110</name>
</gene>
<feature type="compositionally biased region" description="Basic and acidic residues" evidence="4">
    <location>
        <begin position="591"/>
        <end position="601"/>
    </location>
</feature>
<proteinExistence type="inferred from homology"/>
<dbReference type="Gene3D" id="1.10.287.1490">
    <property type="match status" value="2"/>
</dbReference>
<evidence type="ECO:0000313" key="6">
    <source>
        <dbReference type="EMBL" id="MCU4751946.1"/>
    </source>
</evidence>
<dbReference type="SUPFAM" id="SSF57997">
    <property type="entry name" value="Tropomyosin"/>
    <property type="match status" value="2"/>
</dbReference>
<feature type="region of interest" description="Disordered" evidence="4">
    <location>
        <begin position="576"/>
        <end position="629"/>
    </location>
</feature>
<feature type="region of interest" description="Disordered" evidence="4">
    <location>
        <begin position="268"/>
        <end position="302"/>
    </location>
</feature>
<feature type="domain" description="Rad50/SbcC-type AAA" evidence="5">
    <location>
        <begin position="6"/>
        <end position="226"/>
    </location>
</feature>
<feature type="compositionally biased region" description="Basic and acidic residues" evidence="4">
    <location>
        <begin position="356"/>
        <end position="365"/>
    </location>
</feature>
<dbReference type="Pfam" id="PF13476">
    <property type="entry name" value="AAA_23"/>
    <property type="match status" value="1"/>
</dbReference>
<keyword evidence="1 3" id="KW-0175">Coiled coil</keyword>
<evidence type="ECO:0000259" key="5">
    <source>
        <dbReference type="Pfam" id="PF13476"/>
    </source>
</evidence>
<feature type="compositionally biased region" description="Basic and acidic residues" evidence="4">
    <location>
        <begin position="608"/>
        <end position="629"/>
    </location>
</feature>
<feature type="coiled-coil region" evidence="3">
    <location>
        <begin position="456"/>
        <end position="519"/>
    </location>
</feature>
<evidence type="ECO:0000256" key="1">
    <source>
        <dbReference type="ARBA" id="ARBA00023054"/>
    </source>
</evidence>
<dbReference type="GO" id="GO:0016887">
    <property type="term" value="F:ATP hydrolysis activity"/>
    <property type="evidence" value="ECO:0007669"/>
    <property type="project" value="InterPro"/>
</dbReference>
<feature type="compositionally biased region" description="Low complexity" evidence="4">
    <location>
        <begin position="341"/>
        <end position="352"/>
    </location>
</feature>
<evidence type="ECO:0000256" key="3">
    <source>
        <dbReference type="SAM" id="Coils"/>
    </source>
</evidence>
<feature type="compositionally biased region" description="Acidic residues" evidence="4">
    <location>
        <begin position="270"/>
        <end position="281"/>
    </location>
</feature>
<sequence>MKVKELELTNFQSYDNGEVKFPEGTTFIRGEIGTGKSTLLRAIFCALFQTDASDEALGIETLDELVKLGEDSATVKLTFEVEGVEYTVEWTISVSEDENGNRTAKTRDCVLSSPALDEPIDGYTSVNERITDDIVQMDSEAFVNSVYVQQHDIRRLLSADAGERQEILDGLLGLDKLDTYITRMKNARASASSIEDDAEQTQAILRDQLSELDDENALKERKREIAREISEKEGKVEDARDKKSEWEEAVRDMKSEIESFEEREKRLGELEGELTEQESEVETLTNNIREWQGEQKEHSQDIEQLRSEITEIDDALDDYTVSSEEDAEAADESLASEESEANAAVATAKTELSQAESKKDELQTTLKETKDKLTKAEGNVDELEDEIEDAQAELNNAKDAVSDAERTRDERAATFLDISVDDVTQDHESDVEVRVTELDGEREDIGKQISAKSSTTESLDKQFDNVQDEIEGIKEEKAETESEIDRLRDEELPAAESNVNDVEARLQETVSELDETGDEFDITVTIDTLEAVRDNDIPAARSVLSSGRDDAVEQASNFEAEVTRLEDQLEHVEHLEDGEDCPLCGQGVPEDLSHEDRRDEVESAIETAKQKRDEARRQKQEIDDRNSRLDTFEADIRDAIQIQETELANAEESVESIKETLSELRDSVGSHDEKLDELSSKVEEVDSEKEQVEKRINELRSTQEELIAEIEKGEEAVAAFKSVEKRERQAQEAEREVDRLTDKRESAAEKVTEQENEIERVEEELEKQGEVIQEKKAGVDDAKAELETIRDTKSRVTSVLDKYGEIGDLEHEIESLRKNIEHARERREDIQSRIKDIKAELDELRGELAETDIDSLRSNKAEMESNIEKLETAIEDLESRIRELDREQTGIESTLQQIERLQERVSTAEEREAWASDLYDEFESVRVTYEQVKSRLREKNIALLEQYVNDLFDALYQQQSFERVELRAGYEMAMVRADGERMTPRLTSGGEGAILNLALRAAIYRLIAEKEARAGELPPLILDEPTEGLDNTHIREVTELIEEIRKWDVPQVFVVTHQEELFDSGFNEIVVEMNTDTQSSTTEVRTGSIEAASIGGDD</sequence>
<dbReference type="PANTHER" id="PTHR32114">
    <property type="entry name" value="ABC TRANSPORTER ABCH.3"/>
    <property type="match status" value="1"/>
</dbReference>
<dbReference type="EMBL" id="JAOPJZ010000004">
    <property type="protein sequence ID" value="MCU4751946.1"/>
    <property type="molecule type" value="Genomic_DNA"/>
</dbReference>
<feature type="compositionally biased region" description="Acidic residues" evidence="4">
    <location>
        <begin position="321"/>
        <end position="340"/>
    </location>
</feature>
<dbReference type="SUPFAM" id="SSF52540">
    <property type="entry name" value="P-loop containing nucleoside triphosphate hydrolases"/>
    <property type="match status" value="1"/>
</dbReference>
<dbReference type="InterPro" id="IPR027417">
    <property type="entry name" value="P-loop_NTPase"/>
</dbReference>
<protein>
    <submittedName>
        <fullName evidence="6">AAA family ATPase</fullName>
    </submittedName>
</protein>
<dbReference type="RefSeq" id="WP_342808235.1">
    <property type="nucleotide sequence ID" value="NZ_JAOPJZ010000004.1"/>
</dbReference>
<feature type="region of interest" description="Disordered" evidence="4">
    <location>
        <begin position="665"/>
        <end position="686"/>
    </location>
</feature>
<feature type="compositionally biased region" description="Basic and acidic residues" evidence="4">
    <location>
        <begin position="291"/>
        <end position="302"/>
    </location>
</feature>